<gene>
    <name evidence="2" type="ORF">H5410_007507</name>
</gene>
<name>A0A9J6ACV5_SOLCO</name>
<keyword evidence="3" id="KW-1185">Reference proteome</keyword>
<protein>
    <submittedName>
        <fullName evidence="2">Uncharacterized protein</fullName>
    </submittedName>
</protein>
<dbReference type="EMBL" id="JACXVP010000002">
    <property type="protein sequence ID" value="KAG5622289.1"/>
    <property type="molecule type" value="Genomic_DNA"/>
</dbReference>
<keyword evidence="1" id="KW-0732">Signal</keyword>
<reference evidence="2 3" key="1">
    <citation type="submission" date="2020-09" db="EMBL/GenBank/DDBJ databases">
        <title>De no assembly of potato wild relative species, Solanum commersonii.</title>
        <authorList>
            <person name="Cho K."/>
        </authorList>
    </citation>
    <scope>NUCLEOTIDE SEQUENCE [LARGE SCALE GENOMIC DNA]</scope>
    <source>
        <strain evidence="2">LZ3.2</strain>
        <tissue evidence="2">Leaf</tissue>
    </source>
</reference>
<sequence>MDMVSINKLYKLVLLLLLATNIISVVKSSSNLANGPQLRLPDVEGKLGQSRLYLNLEGAREVPDYIISTL</sequence>
<evidence type="ECO:0000313" key="2">
    <source>
        <dbReference type="EMBL" id="KAG5622289.1"/>
    </source>
</evidence>
<dbReference type="Proteomes" id="UP000824120">
    <property type="component" value="Chromosome 2"/>
</dbReference>
<dbReference type="AlphaFoldDB" id="A0A9J6ACV5"/>
<proteinExistence type="predicted"/>
<evidence type="ECO:0000256" key="1">
    <source>
        <dbReference type="SAM" id="SignalP"/>
    </source>
</evidence>
<feature type="chain" id="PRO_5039935773" evidence="1">
    <location>
        <begin position="29"/>
        <end position="70"/>
    </location>
</feature>
<accession>A0A9J6ACV5</accession>
<comment type="caution">
    <text evidence="2">The sequence shown here is derived from an EMBL/GenBank/DDBJ whole genome shotgun (WGS) entry which is preliminary data.</text>
</comment>
<evidence type="ECO:0000313" key="3">
    <source>
        <dbReference type="Proteomes" id="UP000824120"/>
    </source>
</evidence>
<feature type="signal peptide" evidence="1">
    <location>
        <begin position="1"/>
        <end position="28"/>
    </location>
</feature>
<organism evidence="2 3">
    <name type="scientific">Solanum commersonii</name>
    <name type="common">Commerson's wild potato</name>
    <name type="synonym">Commerson's nightshade</name>
    <dbReference type="NCBI Taxonomy" id="4109"/>
    <lineage>
        <taxon>Eukaryota</taxon>
        <taxon>Viridiplantae</taxon>
        <taxon>Streptophyta</taxon>
        <taxon>Embryophyta</taxon>
        <taxon>Tracheophyta</taxon>
        <taxon>Spermatophyta</taxon>
        <taxon>Magnoliopsida</taxon>
        <taxon>eudicotyledons</taxon>
        <taxon>Gunneridae</taxon>
        <taxon>Pentapetalae</taxon>
        <taxon>asterids</taxon>
        <taxon>lamiids</taxon>
        <taxon>Solanales</taxon>
        <taxon>Solanaceae</taxon>
        <taxon>Solanoideae</taxon>
        <taxon>Solaneae</taxon>
        <taxon>Solanum</taxon>
    </lineage>
</organism>